<accession>A0A8J7NQU9</accession>
<dbReference type="EMBL" id="JAAWVO010022714">
    <property type="protein sequence ID" value="MBN3315631.1"/>
    <property type="molecule type" value="Genomic_DNA"/>
</dbReference>
<dbReference type="GO" id="GO:0019901">
    <property type="term" value="F:protein kinase binding"/>
    <property type="evidence" value="ECO:0007669"/>
    <property type="project" value="TreeGrafter"/>
</dbReference>
<protein>
    <submittedName>
        <fullName evidence="3">CDN2A inhibitor</fullName>
    </submittedName>
</protein>
<gene>
    <name evidence="3" type="primary">Cdkn2a</name>
    <name evidence="3" type="ORF">GTO95_0005607</name>
</gene>
<reference evidence="3" key="1">
    <citation type="journal article" date="2021" name="Cell">
        <title>Tracing the genetic footprints of vertebrate landing in non-teleost ray-finned fishes.</title>
        <authorList>
            <person name="Bi X."/>
            <person name="Wang K."/>
            <person name="Yang L."/>
            <person name="Pan H."/>
            <person name="Jiang H."/>
            <person name="Wei Q."/>
            <person name="Fang M."/>
            <person name="Yu H."/>
            <person name="Zhu C."/>
            <person name="Cai Y."/>
            <person name="He Y."/>
            <person name="Gan X."/>
            <person name="Zeng H."/>
            <person name="Yu D."/>
            <person name="Zhu Y."/>
            <person name="Jiang H."/>
            <person name="Qiu Q."/>
            <person name="Yang H."/>
            <person name="Zhang Y.E."/>
            <person name="Wang W."/>
            <person name="Zhu M."/>
            <person name="He S."/>
            <person name="Zhang G."/>
        </authorList>
    </citation>
    <scope>NUCLEOTIDE SEQUENCE</scope>
    <source>
        <strain evidence="3">Allg_001</strain>
    </source>
</reference>
<dbReference type="SUPFAM" id="SSF48403">
    <property type="entry name" value="Ankyrin repeat"/>
    <property type="match status" value="1"/>
</dbReference>
<evidence type="ECO:0000256" key="2">
    <source>
        <dbReference type="ARBA" id="ARBA00023043"/>
    </source>
</evidence>
<dbReference type="GO" id="GO:2000045">
    <property type="term" value="P:regulation of G1/S transition of mitotic cell cycle"/>
    <property type="evidence" value="ECO:0007669"/>
    <property type="project" value="TreeGrafter"/>
</dbReference>
<dbReference type="GO" id="GO:0005737">
    <property type="term" value="C:cytoplasm"/>
    <property type="evidence" value="ECO:0007669"/>
    <property type="project" value="TreeGrafter"/>
</dbReference>
<keyword evidence="2" id="KW-0040">ANK repeat</keyword>
<evidence type="ECO:0000313" key="4">
    <source>
        <dbReference type="Proteomes" id="UP000736164"/>
    </source>
</evidence>
<dbReference type="AlphaFoldDB" id="A0A8J7NQU9"/>
<dbReference type="PANTHER" id="PTHR24201">
    <property type="entry name" value="ANK_REP_REGION DOMAIN-CONTAINING PROTEIN"/>
    <property type="match status" value="1"/>
</dbReference>
<sequence>MSSGDILSSAAATGNTILVEELLKAGIDPNDVNAFGRTPLQVGIDIRKTTPVMTEHDAYLEGFLCTVRVLVQYNADRDVKDNNNRLPIDLARENGHKDVVAFLEL</sequence>
<evidence type="ECO:0000256" key="1">
    <source>
        <dbReference type="ARBA" id="ARBA00022737"/>
    </source>
</evidence>
<dbReference type="GO" id="GO:0005634">
    <property type="term" value="C:nucleus"/>
    <property type="evidence" value="ECO:0007669"/>
    <property type="project" value="TreeGrafter"/>
</dbReference>
<feature type="non-terminal residue" evidence="3">
    <location>
        <position position="105"/>
    </location>
</feature>
<feature type="non-terminal residue" evidence="3">
    <location>
        <position position="1"/>
    </location>
</feature>
<proteinExistence type="predicted"/>
<keyword evidence="1" id="KW-0677">Repeat</keyword>
<name>A0A8J7NQU9_ATRSP</name>
<dbReference type="InterPro" id="IPR050776">
    <property type="entry name" value="Ank_Repeat/CDKN_Inhibitor"/>
</dbReference>
<keyword evidence="4" id="KW-1185">Reference proteome</keyword>
<dbReference type="PANTHER" id="PTHR24201:SF8">
    <property type="entry name" value="CYCLIN-DEPENDENT KINASE 4 INHIBITOR B"/>
    <property type="match status" value="1"/>
</dbReference>
<organism evidence="3 4">
    <name type="scientific">Atractosteus spatula</name>
    <name type="common">Alligator gar</name>
    <name type="synonym">Lepisosteus spatula</name>
    <dbReference type="NCBI Taxonomy" id="7917"/>
    <lineage>
        <taxon>Eukaryota</taxon>
        <taxon>Metazoa</taxon>
        <taxon>Chordata</taxon>
        <taxon>Craniata</taxon>
        <taxon>Vertebrata</taxon>
        <taxon>Euteleostomi</taxon>
        <taxon>Actinopterygii</taxon>
        <taxon>Neopterygii</taxon>
        <taxon>Holostei</taxon>
        <taxon>Semionotiformes</taxon>
        <taxon>Lepisosteidae</taxon>
        <taxon>Atractosteus</taxon>
    </lineage>
</organism>
<comment type="caution">
    <text evidence="3">The sequence shown here is derived from an EMBL/GenBank/DDBJ whole genome shotgun (WGS) entry which is preliminary data.</text>
</comment>
<dbReference type="Gene3D" id="1.25.40.20">
    <property type="entry name" value="Ankyrin repeat-containing domain"/>
    <property type="match status" value="1"/>
</dbReference>
<dbReference type="Proteomes" id="UP000736164">
    <property type="component" value="Unassembled WGS sequence"/>
</dbReference>
<dbReference type="GO" id="GO:0008285">
    <property type="term" value="P:negative regulation of cell population proliferation"/>
    <property type="evidence" value="ECO:0007669"/>
    <property type="project" value="TreeGrafter"/>
</dbReference>
<dbReference type="GO" id="GO:0004861">
    <property type="term" value="F:cyclin-dependent protein serine/threonine kinase inhibitor activity"/>
    <property type="evidence" value="ECO:0007669"/>
    <property type="project" value="TreeGrafter"/>
</dbReference>
<dbReference type="InterPro" id="IPR002110">
    <property type="entry name" value="Ankyrin_rpt"/>
</dbReference>
<dbReference type="Pfam" id="PF12796">
    <property type="entry name" value="Ank_2"/>
    <property type="match status" value="1"/>
</dbReference>
<dbReference type="InterPro" id="IPR036770">
    <property type="entry name" value="Ankyrin_rpt-contain_sf"/>
</dbReference>
<evidence type="ECO:0000313" key="3">
    <source>
        <dbReference type="EMBL" id="MBN3315631.1"/>
    </source>
</evidence>